<evidence type="ECO:0000313" key="2">
    <source>
        <dbReference type="Proteomes" id="UP000182130"/>
    </source>
</evidence>
<accession>A0A1G8TGD2</accession>
<sequence length="386" mass="39543">MARKWLRWLPAAVVPAVVAAAALTGSYQAGAAVNLPEKSSAEIIAMIGHSEVRALSGTLRQTSELGIPQLPAAGPIPSVRQGAGQGLAAVIELTGTAHTARIYLDGPSKARLQIMDTLAERDVVRNGRDLWLYNSADNSAAHATLPDATATRRPPGHGPADRSPADRGPANNGPKTPATPGIATPEAIAQRFLAAADPSTEVTVGDATIVAGRTAYQLVLRPRSTVTLVDSVTLAVDAASGLPLGIQLRSRGQAAPAFSLAFSDISLSAPESSVFTFTPPHGASVKEMTVPSAAPMPGTKHAVPGTHPAADRPTVTGKGWDAVVGFPAGVLPADVRSDPAFAQLAQAVPGGRAITTSLVTVLMLDDGRVFAGMVPLERLQAAASPQ</sequence>
<dbReference type="InterPro" id="IPR029046">
    <property type="entry name" value="LolA/LolB/LppX"/>
</dbReference>
<dbReference type="PANTHER" id="PTHR37507">
    <property type="entry name" value="SPORULATION PROTEIN YDCC"/>
    <property type="match status" value="1"/>
</dbReference>
<dbReference type="RefSeq" id="WP_175453548.1">
    <property type="nucleotide sequence ID" value="NZ_FNEI01000010.1"/>
</dbReference>
<dbReference type="InterPro" id="IPR052944">
    <property type="entry name" value="Sporulation_related"/>
</dbReference>
<keyword evidence="2" id="KW-1185">Reference proteome</keyword>
<evidence type="ECO:0000313" key="1">
    <source>
        <dbReference type="EMBL" id="SDJ40467.1"/>
    </source>
</evidence>
<name>A0A1G8TGD2_9MICC</name>
<dbReference type="SUPFAM" id="SSF89392">
    <property type="entry name" value="Prokaryotic lipoproteins and lipoprotein localization factors"/>
    <property type="match status" value="1"/>
</dbReference>
<protein>
    <recommendedName>
        <fullName evidence="3">Outer membrane lipoprotein-sorting protein</fullName>
    </recommendedName>
</protein>
<dbReference type="EMBL" id="FNEI01000010">
    <property type="protein sequence ID" value="SDJ40467.1"/>
    <property type="molecule type" value="Genomic_DNA"/>
</dbReference>
<reference evidence="2" key="1">
    <citation type="submission" date="2016-10" db="EMBL/GenBank/DDBJ databases">
        <authorList>
            <person name="Varghese N."/>
            <person name="Submissions S."/>
        </authorList>
    </citation>
    <scope>NUCLEOTIDE SEQUENCE [LARGE SCALE GENOMIC DNA]</scope>
    <source>
        <strain evidence="2">CGMCC 1.10783</strain>
    </source>
</reference>
<dbReference type="STRING" id="1045773.SAMN05216555_11097"/>
<proteinExistence type="predicted"/>
<dbReference type="AlphaFoldDB" id="A0A1G8TGD2"/>
<organism evidence="1 2">
    <name type="scientific">Arthrobacter cupressi</name>
    <dbReference type="NCBI Taxonomy" id="1045773"/>
    <lineage>
        <taxon>Bacteria</taxon>
        <taxon>Bacillati</taxon>
        <taxon>Actinomycetota</taxon>
        <taxon>Actinomycetes</taxon>
        <taxon>Micrococcales</taxon>
        <taxon>Micrococcaceae</taxon>
        <taxon>Arthrobacter</taxon>
    </lineage>
</organism>
<dbReference type="PANTHER" id="PTHR37507:SF2">
    <property type="entry name" value="SPORULATION PROTEIN YDCC"/>
    <property type="match status" value="1"/>
</dbReference>
<gene>
    <name evidence="1" type="ORF">SAMN05216555_11097</name>
</gene>
<dbReference type="Proteomes" id="UP000182130">
    <property type="component" value="Unassembled WGS sequence"/>
</dbReference>
<evidence type="ECO:0008006" key="3">
    <source>
        <dbReference type="Google" id="ProtNLM"/>
    </source>
</evidence>
<dbReference type="Gene3D" id="2.50.20.10">
    <property type="entry name" value="Lipoprotein localisation LolA/LolB/LppX"/>
    <property type="match status" value="1"/>
</dbReference>